<dbReference type="PANTHER" id="PTHR43283">
    <property type="entry name" value="BETA-LACTAMASE-RELATED"/>
    <property type="match status" value="1"/>
</dbReference>
<name>A0A559IXS1_9BACL</name>
<evidence type="ECO:0000313" key="2">
    <source>
        <dbReference type="EMBL" id="TVX92381.1"/>
    </source>
</evidence>
<protein>
    <submittedName>
        <fullName evidence="2">Beta-lactamase family protein</fullName>
    </submittedName>
</protein>
<dbReference type="Proteomes" id="UP000318102">
    <property type="component" value="Unassembled WGS sequence"/>
</dbReference>
<accession>A0A559IXS1</accession>
<reference evidence="2 3" key="1">
    <citation type="submission" date="2019-07" db="EMBL/GenBank/DDBJ databases">
        <authorList>
            <person name="Kim J."/>
        </authorList>
    </citation>
    <scope>NUCLEOTIDE SEQUENCE [LARGE SCALE GENOMIC DNA]</scope>
    <source>
        <strain evidence="2 3">N4</strain>
    </source>
</reference>
<keyword evidence="3" id="KW-1185">Reference proteome</keyword>
<dbReference type="Gene3D" id="3.40.710.10">
    <property type="entry name" value="DD-peptidase/beta-lactamase superfamily"/>
    <property type="match status" value="1"/>
</dbReference>
<proteinExistence type="predicted"/>
<dbReference type="InterPro" id="IPR012338">
    <property type="entry name" value="Beta-lactam/transpept-like"/>
</dbReference>
<comment type="caution">
    <text evidence="2">The sequence shown here is derived from an EMBL/GenBank/DDBJ whole genome shotgun (WGS) entry which is preliminary data.</text>
</comment>
<sequence length="344" mass="38662">MKKELTQSLLDDLVAQAIQKKHIYGAVICVEKGDGSLSLVSGAGNIQAETPYFIASITKMYVTAVLLKLRSKGQLQLEDKISRYLSQEIMNKLHVQDGVDYSNDITIKHLLSNTSGIPTYFTSEFVSELISGKDQAWSLDKTLDVIKSKKPSFKPGQKGKAHYSDPNFHLLGTIVENITGQSIHEVFQAFIFDELQLAKTYVFEDVNDVRPVPIYYKKQPLYLPHYISSIASEGGIVSTAQDSMLFLKAFFNGRLFPKTDLAELTSQWNLLFGPGLFYYGIGICKQPIAMFNWKKGIVGHWGQSGAFAFYHEETDLYFTGTVNQYTGHSVAARMMMKVIKMMEK</sequence>
<evidence type="ECO:0000313" key="3">
    <source>
        <dbReference type="Proteomes" id="UP000318102"/>
    </source>
</evidence>
<dbReference type="OrthoDB" id="9803467at2"/>
<evidence type="ECO:0000259" key="1">
    <source>
        <dbReference type="Pfam" id="PF00144"/>
    </source>
</evidence>
<gene>
    <name evidence="2" type="ORF">FPZ44_04475</name>
</gene>
<dbReference type="InterPro" id="IPR001466">
    <property type="entry name" value="Beta-lactam-related"/>
</dbReference>
<dbReference type="Pfam" id="PF00144">
    <property type="entry name" value="Beta-lactamase"/>
    <property type="match status" value="1"/>
</dbReference>
<organism evidence="2 3">
    <name type="scientific">Paenibacillus agilis</name>
    <dbReference type="NCBI Taxonomy" id="3020863"/>
    <lineage>
        <taxon>Bacteria</taxon>
        <taxon>Bacillati</taxon>
        <taxon>Bacillota</taxon>
        <taxon>Bacilli</taxon>
        <taxon>Bacillales</taxon>
        <taxon>Paenibacillaceae</taxon>
        <taxon>Paenibacillus</taxon>
    </lineage>
</organism>
<dbReference type="RefSeq" id="WP_144987794.1">
    <property type="nucleotide sequence ID" value="NZ_VNJK01000001.1"/>
</dbReference>
<dbReference type="EMBL" id="VNJK01000001">
    <property type="protein sequence ID" value="TVX92381.1"/>
    <property type="molecule type" value="Genomic_DNA"/>
</dbReference>
<dbReference type="AlphaFoldDB" id="A0A559IXS1"/>
<dbReference type="SUPFAM" id="SSF56601">
    <property type="entry name" value="beta-lactamase/transpeptidase-like"/>
    <property type="match status" value="1"/>
</dbReference>
<dbReference type="InterPro" id="IPR050789">
    <property type="entry name" value="Diverse_Enzym_Activities"/>
</dbReference>
<feature type="domain" description="Beta-lactamase-related" evidence="1">
    <location>
        <begin position="10"/>
        <end position="328"/>
    </location>
</feature>